<dbReference type="Gene3D" id="2.40.50.100">
    <property type="match status" value="1"/>
</dbReference>
<dbReference type="InterPro" id="IPR050093">
    <property type="entry name" value="ABC_SmlMolc_Importer"/>
</dbReference>
<reference evidence="6 7" key="1">
    <citation type="submission" date="2023-01" db="EMBL/GenBank/DDBJ databases">
        <title>Novel diversity within Roseofilum (Cyanobacteria; Desertifilaceae) from marine benthic mats with descriptions of four novel species.</title>
        <authorList>
            <person name="Wang Y."/>
            <person name="Berthold D.E."/>
            <person name="Hu J."/>
            <person name="Lefler F.W."/>
            <person name="Laughinghouse H.D. IV."/>
        </authorList>
    </citation>
    <scope>NUCLEOTIDE SEQUENCE [LARGE SCALE GENOMIC DNA]</scope>
    <source>
        <strain evidence="6 7">BLCC-M143</strain>
    </source>
</reference>
<dbReference type="InterPro" id="IPR003439">
    <property type="entry name" value="ABC_transporter-like_ATP-bd"/>
</dbReference>
<dbReference type="InterPro" id="IPR027417">
    <property type="entry name" value="P-loop_NTPase"/>
</dbReference>
<dbReference type="InterPro" id="IPR013611">
    <property type="entry name" value="Transp-assoc_OB_typ2"/>
</dbReference>
<protein>
    <submittedName>
        <fullName evidence="6">ABC transporter ATP-binding protein</fullName>
    </submittedName>
</protein>
<dbReference type="InterPro" id="IPR003593">
    <property type="entry name" value="AAA+_ATPase"/>
</dbReference>
<dbReference type="PANTHER" id="PTHR42781">
    <property type="entry name" value="SPERMIDINE/PUTRESCINE IMPORT ATP-BINDING PROTEIN POTA"/>
    <property type="match status" value="1"/>
</dbReference>
<evidence type="ECO:0000256" key="4">
    <source>
        <dbReference type="ARBA" id="ARBA00022840"/>
    </source>
</evidence>
<dbReference type="Gene3D" id="3.40.50.300">
    <property type="entry name" value="P-loop containing nucleotide triphosphate hydrolases"/>
    <property type="match status" value="1"/>
</dbReference>
<dbReference type="SUPFAM" id="SSF50331">
    <property type="entry name" value="MOP-like"/>
    <property type="match status" value="1"/>
</dbReference>
<organism evidence="6 7">
    <name type="scientific">Roseofilum casamattae BLCC-M143</name>
    <dbReference type="NCBI Taxonomy" id="3022442"/>
    <lineage>
        <taxon>Bacteria</taxon>
        <taxon>Bacillati</taxon>
        <taxon>Cyanobacteriota</taxon>
        <taxon>Cyanophyceae</taxon>
        <taxon>Desertifilales</taxon>
        <taxon>Desertifilaceae</taxon>
        <taxon>Roseofilum</taxon>
        <taxon>Roseofilum casamattae</taxon>
    </lineage>
</organism>
<dbReference type="PROSITE" id="PS50893">
    <property type="entry name" value="ABC_TRANSPORTER_2"/>
    <property type="match status" value="1"/>
</dbReference>
<keyword evidence="3" id="KW-0547">Nucleotide-binding</keyword>
<dbReference type="GO" id="GO:0005524">
    <property type="term" value="F:ATP binding"/>
    <property type="evidence" value="ECO:0007669"/>
    <property type="project" value="UniProtKB-KW"/>
</dbReference>
<comment type="caution">
    <text evidence="6">The sequence shown here is derived from an EMBL/GenBank/DDBJ whole genome shotgun (WGS) entry which is preliminary data.</text>
</comment>
<gene>
    <name evidence="6" type="ORF">PMH09_03080</name>
</gene>
<evidence type="ECO:0000313" key="7">
    <source>
        <dbReference type="Proteomes" id="UP001232992"/>
    </source>
</evidence>
<evidence type="ECO:0000256" key="1">
    <source>
        <dbReference type="ARBA" id="ARBA00004417"/>
    </source>
</evidence>
<accession>A0ABT7BUK1</accession>
<name>A0ABT7BUK1_9CYAN</name>
<dbReference type="SMART" id="SM00382">
    <property type="entry name" value="AAA"/>
    <property type="match status" value="1"/>
</dbReference>
<evidence type="ECO:0000256" key="2">
    <source>
        <dbReference type="ARBA" id="ARBA00022448"/>
    </source>
</evidence>
<dbReference type="RefSeq" id="WP_283756819.1">
    <property type="nucleotide sequence ID" value="NZ_JAQOSQ010000002.1"/>
</dbReference>
<dbReference type="InterPro" id="IPR017871">
    <property type="entry name" value="ABC_transporter-like_CS"/>
</dbReference>
<dbReference type="InterPro" id="IPR008995">
    <property type="entry name" value="Mo/tungstate-bd_C_term_dom"/>
</dbReference>
<dbReference type="Pfam" id="PF00005">
    <property type="entry name" value="ABC_tran"/>
    <property type="match status" value="1"/>
</dbReference>
<feature type="domain" description="ABC transporter" evidence="5">
    <location>
        <begin position="28"/>
        <end position="258"/>
    </location>
</feature>
<dbReference type="PROSITE" id="PS00211">
    <property type="entry name" value="ABC_TRANSPORTER_1"/>
    <property type="match status" value="1"/>
</dbReference>
<dbReference type="Proteomes" id="UP001232992">
    <property type="component" value="Unassembled WGS sequence"/>
</dbReference>
<proteinExistence type="predicted"/>
<evidence type="ECO:0000256" key="3">
    <source>
        <dbReference type="ARBA" id="ARBA00022741"/>
    </source>
</evidence>
<dbReference type="EMBL" id="JAQOSQ010000002">
    <property type="protein sequence ID" value="MDJ1182166.1"/>
    <property type="molecule type" value="Genomic_DNA"/>
</dbReference>
<keyword evidence="2" id="KW-0813">Transport</keyword>
<comment type="subcellular location">
    <subcellularLocation>
        <location evidence="1">Cell inner membrane</location>
        <topology evidence="1">Peripheral membrane protein</topology>
    </subcellularLocation>
</comment>
<dbReference type="PANTHER" id="PTHR42781:SF4">
    <property type="entry name" value="SPERMIDINE_PUTRESCINE IMPORT ATP-BINDING PROTEIN POTA"/>
    <property type="match status" value="1"/>
</dbReference>
<keyword evidence="4 6" id="KW-0067">ATP-binding</keyword>
<keyword evidence="7" id="KW-1185">Reference proteome</keyword>
<evidence type="ECO:0000313" key="6">
    <source>
        <dbReference type="EMBL" id="MDJ1182166.1"/>
    </source>
</evidence>
<dbReference type="Pfam" id="PF08402">
    <property type="entry name" value="TOBE_2"/>
    <property type="match status" value="1"/>
</dbReference>
<sequence>MSSPTESSMTAVPATEPRELSVAKAAGVAMRSVTKQYGSVKAIANMTLDIAAGTYCCLLGPSGCGKTTALRTIAGHETVSSGDIYIGDRRVTHLSPAKRDTAMMFQNYALFPHKTIWQNIEFGLRMKKIDKVERDRRVGEMLELVRLSHASDRHPHMLSGGQQQRIALARALVNRPKVLLLDEPLSALDENLRVQMRGELRSIQRQFGLTFIQVTHHVEEAFSLSDRIVVMDGGQIDQIATPTELFNRPACKFVAQFLGEHNIFTGKVLQVTAATDRPDLNGQDLIELAVDGIGSLFCYGIGLAPGTEAACSVRPDLIALEPTVAAGSVDSTSIPTNQVIARIVDVELTGYVTRVSLIVEATGQSLLYKVRTTDWQTSPQSESDRVILHWSALDCVFLPH</sequence>
<evidence type="ECO:0000259" key="5">
    <source>
        <dbReference type="PROSITE" id="PS50893"/>
    </source>
</evidence>
<dbReference type="SUPFAM" id="SSF52540">
    <property type="entry name" value="P-loop containing nucleoside triphosphate hydrolases"/>
    <property type="match status" value="1"/>
</dbReference>